<feature type="compositionally biased region" description="Basic and acidic residues" evidence="1">
    <location>
        <begin position="129"/>
        <end position="139"/>
    </location>
</feature>
<dbReference type="InterPro" id="IPR013908">
    <property type="entry name" value="Nibrin_C"/>
</dbReference>
<dbReference type="InterPro" id="IPR040227">
    <property type="entry name" value="Nibrin-rel"/>
</dbReference>
<dbReference type="Proteomes" id="UP000678393">
    <property type="component" value="Unassembled WGS sequence"/>
</dbReference>
<dbReference type="PANTHER" id="PTHR12162:SF0">
    <property type="entry name" value="NIBRIN"/>
    <property type="match status" value="1"/>
</dbReference>
<evidence type="ECO:0000256" key="1">
    <source>
        <dbReference type="SAM" id="MobiDB-lite"/>
    </source>
</evidence>
<keyword evidence="4" id="KW-1185">Reference proteome</keyword>
<dbReference type="GO" id="GO:0003684">
    <property type="term" value="F:damaged DNA binding"/>
    <property type="evidence" value="ECO:0007669"/>
    <property type="project" value="TreeGrafter"/>
</dbReference>
<feature type="region of interest" description="Disordered" evidence="1">
    <location>
        <begin position="55"/>
        <end position="210"/>
    </location>
</feature>
<sequence>MLSYMAVQSMSQSVEADISHSSRQVDLSHSSQQVDVKPVARITLKRQLVCLLARRGSSSPKHQNNHWEDSGDEMAESSKGQRLKQKSRNLFDDADDDTDASVTKRRKTEQSEKNQHNREFDSEAFDLTSKFRDNNRSDVGDGDLFDVGDGNLSDWDESEAASADRSKDSSRKAASADFTCSKDVSREAEQENTHNLDSNGGSSKNLLRDSEGRPLTNLCQIEVVDLIAKRDPSRMKSAQSRPSGKGQPNFKRFKKTQNAGSGRLPTIIGGSDLEVHLGSKHQNIEDLFSASLAQENERQEKDLRDADLFNWDERTRKTSNKRIR</sequence>
<protein>
    <recommendedName>
        <fullName evidence="2">Nibrin C-terminal domain-containing protein</fullName>
    </recommendedName>
</protein>
<evidence type="ECO:0000259" key="2">
    <source>
        <dbReference type="SMART" id="SM01348"/>
    </source>
</evidence>
<dbReference type="EMBL" id="CAJHNH020000279">
    <property type="protein sequence ID" value="CAG5116629.1"/>
    <property type="molecule type" value="Genomic_DNA"/>
</dbReference>
<dbReference type="Pfam" id="PF08599">
    <property type="entry name" value="Nbs1_C"/>
    <property type="match status" value="1"/>
</dbReference>
<feature type="domain" description="Nibrin C-terminal" evidence="2">
    <location>
        <begin position="247"/>
        <end position="311"/>
    </location>
</feature>
<reference evidence="3" key="1">
    <citation type="submission" date="2021-04" db="EMBL/GenBank/DDBJ databases">
        <authorList>
            <consortium name="Molecular Ecology Group"/>
        </authorList>
    </citation>
    <scope>NUCLEOTIDE SEQUENCE</scope>
</reference>
<feature type="compositionally biased region" description="Basic and acidic residues" evidence="1">
    <location>
        <begin position="162"/>
        <end position="171"/>
    </location>
</feature>
<dbReference type="SMART" id="SM01348">
    <property type="entry name" value="Nbs1_C"/>
    <property type="match status" value="1"/>
</dbReference>
<dbReference type="PANTHER" id="PTHR12162">
    <property type="entry name" value="NIBRIN-RELATED"/>
    <property type="match status" value="1"/>
</dbReference>
<dbReference type="GO" id="GO:0030870">
    <property type="term" value="C:Mre11 complex"/>
    <property type="evidence" value="ECO:0007669"/>
    <property type="project" value="InterPro"/>
</dbReference>
<dbReference type="AlphaFoldDB" id="A0A8S3YHU6"/>
<dbReference type="OrthoDB" id="552194at2759"/>
<feature type="compositionally biased region" description="Basic and acidic residues" evidence="1">
    <location>
        <begin position="108"/>
        <end position="121"/>
    </location>
</feature>
<feature type="compositionally biased region" description="Basic and acidic residues" evidence="1">
    <location>
        <begin position="183"/>
        <end position="194"/>
    </location>
</feature>
<evidence type="ECO:0000313" key="3">
    <source>
        <dbReference type="EMBL" id="CAG5116629.1"/>
    </source>
</evidence>
<dbReference type="GO" id="GO:0007095">
    <property type="term" value="P:mitotic G2 DNA damage checkpoint signaling"/>
    <property type="evidence" value="ECO:0007669"/>
    <property type="project" value="InterPro"/>
</dbReference>
<name>A0A8S3YHU6_9EUPU</name>
<comment type="caution">
    <text evidence="3">The sequence shown here is derived from an EMBL/GenBank/DDBJ whole genome shotgun (WGS) entry which is preliminary data.</text>
</comment>
<organism evidence="3 4">
    <name type="scientific">Candidula unifasciata</name>
    <dbReference type="NCBI Taxonomy" id="100452"/>
    <lineage>
        <taxon>Eukaryota</taxon>
        <taxon>Metazoa</taxon>
        <taxon>Spiralia</taxon>
        <taxon>Lophotrochozoa</taxon>
        <taxon>Mollusca</taxon>
        <taxon>Gastropoda</taxon>
        <taxon>Heterobranchia</taxon>
        <taxon>Euthyneura</taxon>
        <taxon>Panpulmonata</taxon>
        <taxon>Eupulmonata</taxon>
        <taxon>Stylommatophora</taxon>
        <taxon>Helicina</taxon>
        <taxon>Helicoidea</taxon>
        <taxon>Geomitridae</taxon>
        <taxon>Candidula</taxon>
    </lineage>
</organism>
<feature type="region of interest" description="Disordered" evidence="1">
    <location>
        <begin position="230"/>
        <end position="264"/>
    </location>
</feature>
<feature type="compositionally biased region" description="Polar residues" evidence="1">
    <location>
        <begin position="195"/>
        <end position="205"/>
    </location>
</feature>
<evidence type="ECO:0000313" key="4">
    <source>
        <dbReference type="Proteomes" id="UP000678393"/>
    </source>
</evidence>
<gene>
    <name evidence="3" type="ORF">CUNI_LOCUS2187</name>
</gene>
<accession>A0A8S3YHU6</accession>
<proteinExistence type="predicted"/>
<dbReference type="GO" id="GO:0000724">
    <property type="term" value="P:double-strand break repair via homologous recombination"/>
    <property type="evidence" value="ECO:0007669"/>
    <property type="project" value="TreeGrafter"/>
</dbReference>